<comment type="cofactor">
    <cofactor evidence="1 12">
        <name>FAD</name>
        <dbReference type="ChEBI" id="CHEBI:57692"/>
    </cofactor>
</comment>
<dbReference type="InterPro" id="IPR009100">
    <property type="entry name" value="AcylCoA_DH/oxidase_NM_dom_sf"/>
</dbReference>
<reference evidence="16 17" key="1">
    <citation type="submission" date="2020-11" db="EMBL/GenBank/DDBJ databases">
        <title>Description of Pontivivens ytuae sp. nov. isolated from deep sea sediment of Mariana Trench.</title>
        <authorList>
            <person name="Wang Z."/>
            <person name="Sun Q.-L."/>
            <person name="Xu X.-D."/>
            <person name="Tang Y.-Z."/>
            <person name="Zhang J."/>
        </authorList>
    </citation>
    <scope>NUCLEOTIDE SEQUENCE [LARGE SCALE GENOMIC DNA]</scope>
    <source>
        <strain evidence="16 17">MT2928</strain>
    </source>
</reference>
<accession>A0A7S9LSR0</accession>
<dbReference type="Pfam" id="PF00441">
    <property type="entry name" value="Acyl-CoA_dh_1"/>
    <property type="match status" value="1"/>
</dbReference>
<evidence type="ECO:0000256" key="8">
    <source>
        <dbReference type="ARBA" id="ARBA00066461"/>
    </source>
</evidence>
<organism evidence="16 17">
    <name type="scientific">Pontivivens ytuae</name>
    <dbReference type="NCBI Taxonomy" id="2789856"/>
    <lineage>
        <taxon>Bacteria</taxon>
        <taxon>Pseudomonadati</taxon>
        <taxon>Pseudomonadota</taxon>
        <taxon>Alphaproteobacteria</taxon>
        <taxon>Rhodobacterales</taxon>
        <taxon>Paracoccaceae</taxon>
        <taxon>Pontivivens</taxon>
    </lineage>
</organism>
<dbReference type="InterPro" id="IPR006091">
    <property type="entry name" value="Acyl-CoA_Oxase/DH_mid-dom"/>
</dbReference>
<dbReference type="Proteomes" id="UP000594800">
    <property type="component" value="Chromosome"/>
</dbReference>
<keyword evidence="3 12" id="KW-0285">Flavoprotein</keyword>
<feature type="domain" description="Acyl-CoA dehydrogenase/oxidase N-terminal" evidence="15">
    <location>
        <begin position="3"/>
        <end position="115"/>
    </location>
</feature>
<gene>
    <name evidence="16" type="ORF">I0K15_01375</name>
</gene>
<protein>
    <recommendedName>
        <fullName evidence="10">3-sulfinopropanoyl-CoA desulfinase</fullName>
        <ecNumber evidence="7">1.3.8.11</ecNumber>
        <ecNumber evidence="8">3.13.1.4</ecNumber>
    </recommendedName>
    <alternativeName>
        <fullName evidence="11">3-sulfinopropionyl coenzyme A desulfinase</fullName>
    </alternativeName>
    <alternativeName>
        <fullName evidence="9">Cyclohexane-1-carbonyl-CoA dehydrogenase</fullName>
    </alternativeName>
</protein>
<dbReference type="FunFam" id="1.10.540.10:FF:000002">
    <property type="entry name" value="Acyl-CoA dehydrogenase FadE19"/>
    <property type="match status" value="1"/>
</dbReference>
<dbReference type="InterPro" id="IPR006089">
    <property type="entry name" value="Acyl-CoA_DH_CS"/>
</dbReference>
<sequence>MLTEDQTLIRDTARSFARDRLAPGSLNREAAGEIEPEVRRELGEMGFLGMTIDPDWDGAGADYVSYAVALEEIAAGDGAVSTMVSVHNAPFLAILDRFCTDGQKETWLKPAARGEHIGCFALTESHAGSDASALRTRAEKRNDRYVVNGSKQFISSARIGGATILFAVTDPAAGKRGLSAFYVENDTKGFHVAKVEEKLGQKASDTCALAFDDMEVPFENRIGEEGEGYKIALSSLETGRIGIAAQAVGMAQAAFDAALKYARERESFGSAIFNHQAVQFRLADMETEIEAGRQMVLNAARMKDAGVPCLREAAMAKLYTSEMAERVCSGAIQTLGGYGYLSEYGIEKIYRDVRVCQIYEGTSDIQKMLIARQMAG</sequence>
<dbReference type="Gene3D" id="1.10.540.10">
    <property type="entry name" value="Acyl-CoA dehydrogenase/oxidase, N-terminal domain"/>
    <property type="match status" value="1"/>
</dbReference>
<evidence type="ECO:0000259" key="15">
    <source>
        <dbReference type="Pfam" id="PF02771"/>
    </source>
</evidence>
<keyword evidence="17" id="KW-1185">Reference proteome</keyword>
<comment type="similarity">
    <text evidence="2 12">Belongs to the acyl-CoA dehydrogenase family.</text>
</comment>
<dbReference type="InterPro" id="IPR009075">
    <property type="entry name" value="AcylCo_DH/oxidase_C"/>
</dbReference>
<dbReference type="SUPFAM" id="SSF56645">
    <property type="entry name" value="Acyl-CoA dehydrogenase NM domain-like"/>
    <property type="match status" value="1"/>
</dbReference>
<keyword evidence="4 12" id="KW-0274">FAD</keyword>
<name>A0A7S9LSR0_9RHOB</name>
<comment type="catalytic activity">
    <reaction evidence="6">
        <text>3-sulfinopropanoyl-CoA + H2O = propanoyl-CoA + sulfite + H(+)</text>
        <dbReference type="Rhea" id="RHEA:41624"/>
        <dbReference type="ChEBI" id="CHEBI:15377"/>
        <dbReference type="ChEBI" id="CHEBI:15378"/>
        <dbReference type="ChEBI" id="CHEBI:17359"/>
        <dbReference type="ChEBI" id="CHEBI:57392"/>
        <dbReference type="ChEBI" id="CHEBI:78349"/>
        <dbReference type="EC" id="3.13.1.4"/>
    </reaction>
    <physiologicalReaction direction="left-to-right" evidence="6">
        <dbReference type="Rhea" id="RHEA:41625"/>
    </physiologicalReaction>
</comment>
<dbReference type="Pfam" id="PF02770">
    <property type="entry name" value="Acyl-CoA_dh_M"/>
    <property type="match status" value="1"/>
</dbReference>
<feature type="domain" description="Acyl-CoA oxidase/dehydrogenase middle" evidence="14">
    <location>
        <begin position="119"/>
        <end position="214"/>
    </location>
</feature>
<evidence type="ECO:0000256" key="10">
    <source>
        <dbReference type="ARBA" id="ARBA00068311"/>
    </source>
</evidence>
<dbReference type="GO" id="GO:0050660">
    <property type="term" value="F:flavin adenine dinucleotide binding"/>
    <property type="evidence" value="ECO:0007669"/>
    <property type="project" value="InterPro"/>
</dbReference>
<dbReference type="PROSITE" id="PS00072">
    <property type="entry name" value="ACYL_COA_DH_1"/>
    <property type="match status" value="1"/>
</dbReference>
<evidence type="ECO:0000256" key="2">
    <source>
        <dbReference type="ARBA" id="ARBA00009347"/>
    </source>
</evidence>
<evidence type="ECO:0000256" key="4">
    <source>
        <dbReference type="ARBA" id="ARBA00022827"/>
    </source>
</evidence>
<dbReference type="InterPro" id="IPR037069">
    <property type="entry name" value="AcylCoA_DH/ox_N_sf"/>
</dbReference>
<dbReference type="InterPro" id="IPR013786">
    <property type="entry name" value="AcylCoA_DH/ox_N"/>
</dbReference>
<dbReference type="KEGG" id="poz:I0K15_01375"/>
<dbReference type="RefSeq" id="WP_196103670.1">
    <property type="nucleotide sequence ID" value="NZ_CP064942.1"/>
</dbReference>
<evidence type="ECO:0000256" key="12">
    <source>
        <dbReference type="RuleBase" id="RU362125"/>
    </source>
</evidence>
<dbReference type="InterPro" id="IPR036250">
    <property type="entry name" value="AcylCo_DH-like_C"/>
</dbReference>
<proteinExistence type="inferred from homology"/>
<dbReference type="FunFam" id="2.40.110.10:FF:000009">
    <property type="entry name" value="Acyl-CoA dehydrogenase"/>
    <property type="match status" value="1"/>
</dbReference>
<evidence type="ECO:0000256" key="3">
    <source>
        <dbReference type="ARBA" id="ARBA00022630"/>
    </source>
</evidence>
<keyword evidence="5 12" id="KW-0560">Oxidoreductase</keyword>
<feature type="domain" description="Acyl-CoA dehydrogenase/oxidase C-terminal" evidence="13">
    <location>
        <begin position="226"/>
        <end position="374"/>
    </location>
</feature>
<dbReference type="Gene3D" id="2.40.110.10">
    <property type="entry name" value="Butyryl-CoA Dehydrogenase, subunit A, domain 2"/>
    <property type="match status" value="1"/>
</dbReference>
<dbReference type="GO" id="GO:0003995">
    <property type="term" value="F:acyl-CoA dehydrogenase activity"/>
    <property type="evidence" value="ECO:0007669"/>
    <property type="project" value="InterPro"/>
</dbReference>
<dbReference type="InterPro" id="IPR046373">
    <property type="entry name" value="Acyl-CoA_Oxase/DH_mid-dom_sf"/>
</dbReference>
<evidence type="ECO:0000256" key="9">
    <source>
        <dbReference type="ARBA" id="ARBA00067292"/>
    </source>
</evidence>
<dbReference type="EC" id="3.13.1.4" evidence="8"/>
<evidence type="ECO:0000256" key="5">
    <source>
        <dbReference type="ARBA" id="ARBA00023002"/>
    </source>
</evidence>
<evidence type="ECO:0000256" key="6">
    <source>
        <dbReference type="ARBA" id="ARBA00052938"/>
    </source>
</evidence>
<dbReference type="PANTHER" id="PTHR43884:SF12">
    <property type="entry name" value="ISOVALERYL-COA DEHYDROGENASE, MITOCHONDRIAL-RELATED"/>
    <property type="match status" value="1"/>
</dbReference>
<dbReference type="PROSITE" id="PS00073">
    <property type="entry name" value="ACYL_COA_DH_2"/>
    <property type="match status" value="1"/>
</dbReference>
<evidence type="ECO:0000259" key="14">
    <source>
        <dbReference type="Pfam" id="PF02770"/>
    </source>
</evidence>
<dbReference type="PANTHER" id="PTHR43884">
    <property type="entry name" value="ACYL-COA DEHYDROGENASE"/>
    <property type="match status" value="1"/>
</dbReference>
<dbReference type="FunFam" id="1.20.140.10:FF:000004">
    <property type="entry name" value="Acyl-CoA dehydrogenase FadE25"/>
    <property type="match status" value="1"/>
</dbReference>
<evidence type="ECO:0000256" key="7">
    <source>
        <dbReference type="ARBA" id="ARBA00066361"/>
    </source>
</evidence>
<evidence type="ECO:0000256" key="1">
    <source>
        <dbReference type="ARBA" id="ARBA00001974"/>
    </source>
</evidence>
<dbReference type="EC" id="1.3.8.11" evidence="7"/>
<dbReference type="PIRSF" id="PIRSF016578">
    <property type="entry name" value="HsaA"/>
    <property type="match status" value="1"/>
</dbReference>
<evidence type="ECO:0000313" key="16">
    <source>
        <dbReference type="EMBL" id="QPH54461.1"/>
    </source>
</evidence>
<evidence type="ECO:0000313" key="17">
    <source>
        <dbReference type="Proteomes" id="UP000594800"/>
    </source>
</evidence>
<evidence type="ECO:0000259" key="13">
    <source>
        <dbReference type="Pfam" id="PF00441"/>
    </source>
</evidence>
<evidence type="ECO:0000256" key="11">
    <source>
        <dbReference type="ARBA" id="ARBA00075603"/>
    </source>
</evidence>
<dbReference type="Pfam" id="PF02771">
    <property type="entry name" value="Acyl-CoA_dh_N"/>
    <property type="match status" value="1"/>
</dbReference>
<dbReference type="Gene3D" id="1.20.140.10">
    <property type="entry name" value="Butyryl-CoA Dehydrogenase, subunit A, domain 3"/>
    <property type="match status" value="1"/>
</dbReference>
<dbReference type="SUPFAM" id="SSF47203">
    <property type="entry name" value="Acyl-CoA dehydrogenase C-terminal domain-like"/>
    <property type="match status" value="1"/>
</dbReference>
<dbReference type="AlphaFoldDB" id="A0A7S9LSR0"/>
<dbReference type="EMBL" id="CP064942">
    <property type="protein sequence ID" value="QPH54461.1"/>
    <property type="molecule type" value="Genomic_DNA"/>
</dbReference>